<dbReference type="HAMAP" id="MF_01487">
    <property type="entry name" value="RecD"/>
    <property type="match status" value="1"/>
</dbReference>
<accession>A0A345Y5W2</accession>
<dbReference type="GO" id="GO:0009338">
    <property type="term" value="C:exodeoxyribonuclease V complex"/>
    <property type="evidence" value="ECO:0007669"/>
    <property type="project" value="InterPro"/>
</dbReference>
<sequence>MPHDDARAPQLTALFKRLDPALPCEVERLVGRLINANGAGHVCLPLSGAEARSLAGTSIVGRAGGYAPLIVDAQRRLYFARHWYDEHRLAATLARLAREALPVDAAEARGQLDALFGADAGSRQRLAAALALRQRFLLIAGGPGTGKTTTVVRLLALIAATSGRPPVIAMAAPTGKAAARLSESVRAARDALPVSAAVKALLPERAQTLHRLLGLAPGAARARHHKGAPLPLDVLVVDEGSMVDLSMMARVADALPSSARLIVLGDPDQLASVEAGSVLADLAVGEAWRPDTVSWLAEAGCAAPPESGAAVLPDCVVRLTESHRFDAKSAIGRLARAVNAGDAADAEALLDDPAEPDAAWLFAPDGLVAALFAARAGYFELVKKGAAPDALFAAFSRHMLLCSERRAVENMNRAFEARLEAAGLKTVGADWYPGRAVMVTVNDYAVGLFNGDVGILVETLSENGPVRRVLFPEPDGGFRALAPGRLPAHETVFAMTVHKSQGSEFDEVWLALLGEGSASRALVYTAITRARRRFALAATPAQLASALACGASRASGLADQLAAQADG</sequence>
<dbReference type="OrthoDB" id="9803432at2"/>
<dbReference type="CDD" id="cd17933">
    <property type="entry name" value="DEXSc_RecD-like"/>
    <property type="match status" value="1"/>
</dbReference>
<dbReference type="NCBIfam" id="TIGR01447">
    <property type="entry name" value="recD"/>
    <property type="match status" value="1"/>
</dbReference>
<dbReference type="PANTHER" id="PTHR43788">
    <property type="entry name" value="DNA2/NAM7 HELICASE FAMILY MEMBER"/>
    <property type="match status" value="1"/>
</dbReference>
<keyword evidence="3" id="KW-0238">DNA-binding</keyword>
<keyword evidence="3" id="KW-0234">DNA repair</keyword>
<dbReference type="SMART" id="SM00382">
    <property type="entry name" value="AAA"/>
    <property type="match status" value="1"/>
</dbReference>
<dbReference type="InterPro" id="IPR027417">
    <property type="entry name" value="P-loop_NTPase"/>
</dbReference>
<dbReference type="InterPro" id="IPR006344">
    <property type="entry name" value="RecD"/>
</dbReference>
<dbReference type="KEGG" id="ccah:DWG20_07655"/>
<dbReference type="GO" id="GO:0000724">
    <property type="term" value="P:double-strand break repair via homologous recombination"/>
    <property type="evidence" value="ECO:0007669"/>
    <property type="project" value="UniProtKB-UniRule"/>
</dbReference>
<dbReference type="RefSeq" id="WP_115433249.1">
    <property type="nucleotide sequence ID" value="NZ_CP031337.1"/>
</dbReference>
<evidence type="ECO:0000256" key="3">
    <source>
        <dbReference type="HAMAP-Rule" id="MF_01487"/>
    </source>
</evidence>
<reference evidence="5 6" key="1">
    <citation type="submission" date="2018-07" db="EMBL/GenBank/DDBJ databases">
        <title>Crenobacter cavernae sp. nov., isolated from a karst cave.</title>
        <authorList>
            <person name="Zhu H."/>
        </authorList>
    </citation>
    <scope>NUCLEOTIDE SEQUENCE [LARGE SCALE GENOMIC DNA]</scope>
    <source>
        <strain evidence="5 6">K1W11S-77</strain>
    </source>
</reference>
<dbReference type="GO" id="GO:0003677">
    <property type="term" value="F:DNA binding"/>
    <property type="evidence" value="ECO:0007669"/>
    <property type="project" value="UniProtKB-UniRule"/>
</dbReference>
<keyword evidence="1 3" id="KW-0547">Nucleotide-binding</keyword>
<dbReference type="CDD" id="cd18809">
    <property type="entry name" value="SF1_C_RecD"/>
    <property type="match status" value="1"/>
</dbReference>
<dbReference type="AlphaFoldDB" id="A0A345Y5W2"/>
<dbReference type="Gene3D" id="3.40.50.300">
    <property type="entry name" value="P-loop containing nucleotide triphosphate hydrolases"/>
    <property type="match status" value="3"/>
</dbReference>
<dbReference type="GO" id="GO:0005524">
    <property type="term" value="F:ATP binding"/>
    <property type="evidence" value="ECO:0007669"/>
    <property type="project" value="UniProtKB-UniRule"/>
</dbReference>
<dbReference type="SUPFAM" id="SSF52540">
    <property type="entry name" value="P-loop containing nucleoside triphosphate hydrolases"/>
    <property type="match status" value="2"/>
</dbReference>
<evidence type="ECO:0000313" key="5">
    <source>
        <dbReference type="EMBL" id="AXK39314.1"/>
    </source>
</evidence>
<keyword evidence="3" id="KW-0269">Exonuclease</keyword>
<dbReference type="GO" id="GO:0016887">
    <property type="term" value="F:ATP hydrolysis activity"/>
    <property type="evidence" value="ECO:0007669"/>
    <property type="project" value="RHEA"/>
</dbReference>
<dbReference type="GO" id="GO:0043139">
    <property type="term" value="F:5'-3' DNA helicase activity"/>
    <property type="evidence" value="ECO:0007669"/>
    <property type="project" value="UniProtKB-UniRule"/>
</dbReference>
<dbReference type="InterPro" id="IPR027785">
    <property type="entry name" value="UvrD-like_helicase_C"/>
</dbReference>
<dbReference type="EMBL" id="CP031337">
    <property type="protein sequence ID" value="AXK39314.1"/>
    <property type="molecule type" value="Genomic_DNA"/>
</dbReference>
<dbReference type="GO" id="GO:0008854">
    <property type="term" value="F:exodeoxyribonuclease V activity"/>
    <property type="evidence" value="ECO:0007669"/>
    <property type="project" value="InterPro"/>
</dbReference>
<comment type="miscellaneous">
    <text evidence="3">In the RecBCD complex, RecB has a slow 3'-5' helicase, an exonuclease activity and loads RecA onto ssDNA, RecD has a fast 5'-3' helicase activity, while RecC stimulates the ATPase and processivity of the RecB helicase and contributes to recognition of the Chi site.</text>
</comment>
<dbReference type="Pfam" id="PF13245">
    <property type="entry name" value="AAA_19"/>
    <property type="match status" value="1"/>
</dbReference>
<protein>
    <recommendedName>
        <fullName evidence="3">RecBCD enzyme subunit RecD</fullName>
        <ecNumber evidence="3">5.6.2.3</ecNumber>
    </recommendedName>
    <alternativeName>
        <fullName evidence="3">DNA 5'-3' helicase subunit RecD</fullName>
    </alternativeName>
    <alternativeName>
        <fullName evidence="3">Exonuclease V subunit RecD</fullName>
        <shortName evidence="3">ExoV subunit RecD</shortName>
    </alternativeName>
    <alternativeName>
        <fullName evidence="3">Helicase/nuclease RecBCD subunit RecD</fullName>
    </alternativeName>
</protein>
<keyword evidence="3" id="KW-0347">Helicase</keyword>
<keyword evidence="3" id="KW-0413">Isomerase</keyword>
<proteinExistence type="inferred from homology"/>
<feature type="binding site" evidence="3">
    <location>
        <begin position="141"/>
        <end position="148"/>
    </location>
    <ligand>
        <name>ATP</name>
        <dbReference type="ChEBI" id="CHEBI:30616"/>
    </ligand>
</feature>
<keyword evidence="2 3" id="KW-0067">ATP-binding</keyword>
<evidence type="ECO:0000313" key="6">
    <source>
        <dbReference type="Proteomes" id="UP000254537"/>
    </source>
</evidence>
<comment type="function">
    <text evidence="3">A helicase/nuclease that prepares dsDNA breaks (DSB) for recombinational DNA repair. Binds to DSBs and unwinds DNA via a highly rapid and processive ATP-dependent bidirectional helicase activity. Unwinds dsDNA until it encounters a Chi (crossover hotspot instigator) sequence from the 3' direction. Cuts ssDNA a few nucleotides 3' to the Chi site. The properties and activities of the enzyme are changed at Chi. The Chi-altered holoenzyme produces a long 3'-ssDNA overhang and facilitates RecA-binding to the ssDNA for homologous DNA recombination and repair. Holoenzyme degrades any linearized DNA that is unable to undergo homologous recombination. In the holoenzyme this subunit has ssDNA-dependent ATPase and 5'-3' helicase activity. When added to pre-assembled RecBC greatly stimulates nuclease activity and augments holoenzyme processivity. Negatively regulates the RecA-loading ability of RecBCD.</text>
</comment>
<dbReference type="InterPro" id="IPR050534">
    <property type="entry name" value="Coronavir_polyprotein_1ab"/>
</dbReference>
<dbReference type="EC" id="5.6.2.3" evidence="3"/>
<comment type="subunit">
    <text evidence="3">Heterotrimer of RecB, RecC and RecD. All subunits contribute to DNA-binding.</text>
</comment>
<dbReference type="PANTHER" id="PTHR43788:SF6">
    <property type="entry name" value="DNA HELICASE B"/>
    <property type="match status" value="1"/>
</dbReference>
<keyword evidence="3" id="KW-0540">Nuclease</keyword>
<gene>
    <name evidence="3 5" type="primary">recD</name>
    <name evidence="5" type="ORF">DWG20_07655</name>
</gene>
<keyword evidence="3 5" id="KW-0378">Hydrolase</keyword>
<name>A0A345Y5W2_9NEIS</name>
<feature type="domain" description="AAA+ ATPase" evidence="4">
    <location>
        <begin position="133"/>
        <end position="286"/>
    </location>
</feature>
<organism evidence="5 6">
    <name type="scientific">Crenobacter cavernae</name>
    <dbReference type="NCBI Taxonomy" id="2290923"/>
    <lineage>
        <taxon>Bacteria</taxon>
        <taxon>Pseudomonadati</taxon>
        <taxon>Pseudomonadota</taxon>
        <taxon>Betaproteobacteria</taxon>
        <taxon>Neisseriales</taxon>
        <taxon>Neisseriaceae</taxon>
        <taxon>Crenobacter</taxon>
    </lineage>
</organism>
<evidence type="ECO:0000256" key="2">
    <source>
        <dbReference type="ARBA" id="ARBA00022840"/>
    </source>
</evidence>
<dbReference type="GO" id="GO:0017116">
    <property type="term" value="F:single-stranded DNA helicase activity"/>
    <property type="evidence" value="ECO:0007669"/>
    <property type="project" value="TreeGrafter"/>
</dbReference>
<dbReference type="Pfam" id="PF13538">
    <property type="entry name" value="UvrD_C_2"/>
    <property type="match status" value="1"/>
</dbReference>
<evidence type="ECO:0000256" key="1">
    <source>
        <dbReference type="ARBA" id="ARBA00022741"/>
    </source>
</evidence>
<keyword evidence="3" id="KW-0227">DNA damage</keyword>
<dbReference type="InterPro" id="IPR003593">
    <property type="entry name" value="AAA+_ATPase"/>
</dbReference>
<comment type="similarity">
    <text evidence="3">Belongs to the RecD family.</text>
</comment>
<dbReference type="Proteomes" id="UP000254537">
    <property type="component" value="Chromosome"/>
</dbReference>
<evidence type="ECO:0000259" key="4">
    <source>
        <dbReference type="SMART" id="SM00382"/>
    </source>
</evidence>
<comment type="catalytic activity">
    <reaction evidence="3">
        <text>ATP + H2O = ADP + phosphate + H(+)</text>
        <dbReference type="Rhea" id="RHEA:13065"/>
        <dbReference type="ChEBI" id="CHEBI:15377"/>
        <dbReference type="ChEBI" id="CHEBI:15378"/>
        <dbReference type="ChEBI" id="CHEBI:30616"/>
        <dbReference type="ChEBI" id="CHEBI:43474"/>
        <dbReference type="ChEBI" id="CHEBI:456216"/>
        <dbReference type="EC" id="5.6.2.3"/>
    </reaction>
</comment>